<name>A0A429YW06_9HYPH</name>
<dbReference type="InterPro" id="IPR029465">
    <property type="entry name" value="ATPgrasp_TupA"/>
</dbReference>
<protein>
    <recommendedName>
        <fullName evidence="3">TupA-like ATPgrasp</fullName>
    </recommendedName>
</protein>
<dbReference type="Proteomes" id="UP000278398">
    <property type="component" value="Unassembled WGS sequence"/>
</dbReference>
<reference evidence="1 2" key="1">
    <citation type="submission" date="2018-12" db="EMBL/GenBank/DDBJ databases">
        <title>Mesorhizobium carbonis sp. nov., isolated from coal mine water.</title>
        <authorList>
            <person name="Xin W."/>
            <person name="Xu Z."/>
            <person name="Xiang F."/>
            <person name="Zhang J."/>
            <person name="Xi L."/>
            <person name="Liu J."/>
        </authorList>
    </citation>
    <scope>NUCLEOTIDE SEQUENCE [LARGE SCALE GENOMIC DNA]</scope>
    <source>
        <strain evidence="1 2">B2.3</strain>
    </source>
</reference>
<gene>
    <name evidence="1" type="ORF">EJC49_15630</name>
</gene>
<evidence type="ECO:0000313" key="1">
    <source>
        <dbReference type="EMBL" id="RST85516.1"/>
    </source>
</evidence>
<evidence type="ECO:0008006" key="3">
    <source>
        <dbReference type="Google" id="ProtNLM"/>
    </source>
</evidence>
<organism evidence="1 2">
    <name type="scientific">Aquibium carbonis</name>
    <dbReference type="NCBI Taxonomy" id="2495581"/>
    <lineage>
        <taxon>Bacteria</taxon>
        <taxon>Pseudomonadati</taxon>
        <taxon>Pseudomonadota</taxon>
        <taxon>Alphaproteobacteria</taxon>
        <taxon>Hyphomicrobiales</taxon>
        <taxon>Phyllobacteriaceae</taxon>
        <taxon>Aquibium</taxon>
    </lineage>
</organism>
<dbReference type="EMBL" id="RWKW01000055">
    <property type="protein sequence ID" value="RST85516.1"/>
    <property type="molecule type" value="Genomic_DNA"/>
</dbReference>
<keyword evidence="2" id="KW-1185">Reference proteome</keyword>
<evidence type="ECO:0000313" key="2">
    <source>
        <dbReference type="Proteomes" id="UP000278398"/>
    </source>
</evidence>
<proteinExistence type="predicted"/>
<dbReference type="AlphaFoldDB" id="A0A429YW06"/>
<dbReference type="Pfam" id="PF14305">
    <property type="entry name" value="ATPgrasp_TupA"/>
    <property type="match status" value="1"/>
</dbReference>
<accession>A0A429YW06</accession>
<dbReference type="OrthoDB" id="9791827at2"/>
<comment type="caution">
    <text evidence="1">The sequence shown here is derived from an EMBL/GenBank/DDBJ whole genome shotgun (WGS) entry which is preliminary data.</text>
</comment>
<sequence length="337" mass="38849">MYPTPFFDLMPRRPLGEAPACNAYAYATATTAARLFRARLRHWPNAARPVTYNEKMFWRRVFDHDPAFHVYCDKLATKHVFARLRDPIETPKVLWVGQDPKHFPGDLMRPGVIAKMTAGSRQTWFFSTRRDARPAFEKECRDWLARPFGTRHAEWAYLGIERLLFAEEEIAGHRPQMDELKVHLFGGETYYTVIYRDEKTPVSKSAIYDAEGRRLDVQTSAASKDPSRRLPPGHQVPACYGRAIRAAEEIADGTDYLRVDFLVSEGRLYGGEITPYPTAGHMVNSDKAIMADMSRRWDLRRSWFLKTPQVGFKRLCQSRMRAFVEAEQATYARFDGA</sequence>
<dbReference type="RefSeq" id="WP_126700866.1">
    <property type="nucleotide sequence ID" value="NZ_RWKW01000055.1"/>
</dbReference>